<comment type="similarity">
    <text evidence="5">Belongs to the cyclophilin-type PPIase family.</text>
</comment>
<reference evidence="9" key="1">
    <citation type="submission" date="2017-05" db="EMBL/GenBank/DDBJ databases">
        <title>The Genome Sequence of Enterococcus sp. 4G2_DIV0659.</title>
        <authorList>
            <consortium name="The Broad Institute Genomics Platform"/>
            <consortium name="The Broad Institute Genomic Center for Infectious Diseases"/>
            <person name="Earl A."/>
            <person name="Manson A."/>
            <person name="Schwartman J."/>
            <person name="Gilmore M."/>
            <person name="Abouelleil A."/>
            <person name="Cao P."/>
            <person name="Chapman S."/>
            <person name="Cusick C."/>
            <person name="Shea T."/>
            <person name="Young S."/>
            <person name="Neafsey D."/>
            <person name="Nusbaum C."/>
            <person name="Birren B."/>
        </authorList>
    </citation>
    <scope>NUCLEOTIDE SEQUENCE [LARGE SCALE GENOMIC DNA]</scope>
    <source>
        <strain evidence="9">4G2_DIV0659</strain>
    </source>
</reference>
<evidence type="ECO:0000256" key="3">
    <source>
        <dbReference type="ARBA" id="ARBA00023110"/>
    </source>
</evidence>
<evidence type="ECO:0000256" key="2">
    <source>
        <dbReference type="ARBA" id="ARBA00002388"/>
    </source>
</evidence>
<dbReference type="EMBL" id="NGLE01000001">
    <property type="protein sequence ID" value="OTO10531.1"/>
    <property type="molecule type" value="Genomic_DNA"/>
</dbReference>
<dbReference type="InterPro" id="IPR002130">
    <property type="entry name" value="Cyclophilin-type_PPIase_dom"/>
</dbReference>
<evidence type="ECO:0000313" key="9">
    <source>
        <dbReference type="EMBL" id="OTO10531.1"/>
    </source>
</evidence>
<dbReference type="GO" id="GO:0003755">
    <property type="term" value="F:peptidyl-prolyl cis-trans isomerase activity"/>
    <property type="evidence" value="ECO:0007669"/>
    <property type="project" value="UniProtKB-UniRule"/>
</dbReference>
<dbReference type="PROSITE" id="PS00170">
    <property type="entry name" value="CSA_PPIASE_1"/>
    <property type="match status" value="1"/>
</dbReference>
<dbReference type="InterPro" id="IPR020892">
    <property type="entry name" value="Cyclophilin-type_PPIase_CS"/>
</dbReference>
<dbReference type="PANTHER" id="PTHR45625:SF4">
    <property type="entry name" value="PEPTIDYLPROLYL ISOMERASE DOMAIN AND WD REPEAT-CONTAINING PROTEIN 1"/>
    <property type="match status" value="1"/>
</dbReference>
<dbReference type="OrthoDB" id="9807797at2"/>
<accession>A0A242CJZ5</accession>
<dbReference type="InterPro" id="IPR044666">
    <property type="entry name" value="Cyclophilin_A-like"/>
</dbReference>
<gene>
    <name evidence="8" type="ORF">A5880_000121</name>
    <name evidence="9" type="ORF">A5880_001215</name>
</gene>
<name>A0A242CJZ5_9ENTE</name>
<dbReference type="PRINTS" id="PR00153">
    <property type="entry name" value="CSAPPISMRASE"/>
</dbReference>
<evidence type="ECO:0000313" key="10">
    <source>
        <dbReference type="Proteomes" id="UP000195139"/>
    </source>
</evidence>
<proteinExistence type="inferred from homology"/>
<sequence length="252" mass="27301">MKTKKFIAATALLTSLVLFAACGPKNEKKTADSSATSSSETSSSESVDLNALDLPQLSETVSEDEDLVEMVTTEGTIEIKLFPKQAPKTVENFITHAKDGYYDNVTFHRVIKNFMIQGGDPKGDGTGGESIWNGSFDDEISNQLYNIRGALSMANAGKDAKGNGTNGSQFFIVQNSDDMSDGLLKDDKPEKIIEAYKKGGTPHLDGKHTVFGQVTKGMDVVDKIASAETGDQDKPKKDIRIEKINILQEAKK</sequence>
<dbReference type="Proteomes" id="UP000195139">
    <property type="component" value="Unassembled WGS sequence"/>
</dbReference>
<dbReference type="Gene3D" id="2.40.100.10">
    <property type="entry name" value="Cyclophilin-like"/>
    <property type="match status" value="1"/>
</dbReference>
<dbReference type="STRING" id="1834181.A5880_001215"/>
<dbReference type="AlphaFoldDB" id="A0A242CJZ5"/>
<evidence type="ECO:0000256" key="4">
    <source>
        <dbReference type="ARBA" id="ARBA00023235"/>
    </source>
</evidence>
<protein>
    <recommendedName>
        <fullName evidence="5">Peptidyl-prolyl cis-trans isomerase</fullName>
        <shortName evidence="5">PPIase</shortName>
        <ecNumber evidence="5">5.2.1.8</ecNumber>
    </recommendedName>
</protein>
<keyword evidence="4 5" id="KW-0413">Isomerase</keyword>
<evidence type="ECO:0000256" key="5">
    <source>
        <dbReference type="RuleBase" id="RU363019"/>
    </source>
</evidence>
<dbReference type="RefSeq" id="WP_086330146.1">
    <property type="nucleotide sequence ID" value="NZ_NGLE02000001.1"/>
</dbReference>
<dbReference type="PANTHER" id="PTHR45625">
    <property type="entry name" value="PEPTIDYL-PROLYL CIS-TRANS ISOMERASE-RELATED"/>
    <property type="match status" value="1"/>
</dbReference>
<feature type="signal peptide" evidence="5">
    <location>
        <begin position="1"/>
        <end position="20"/>
    </location>
</feature>
<dbReference type="EC" id="5.2.1.8" evidence="5"/>
<evidence type="ECO:0000313" key="8">
    <source>
        <dbReference type="EMBL" id="MEI5992599.1"/>
    </source>
</evidence>
<keyword evidence="5" id="KW-0732">Signal</keyword>
<comment type="function">
    <text evidence="2 5">PPIases accelerate the folding of proteins. It catalyzes the cis-trans isomerization of proline imidic peptide bonds in oligopeptides.</text>
</comment>
<feature type="region of interest" description="Disordered" evidence="6">
    <location>
        <begin position="26"/>
        <end position="49"/>
    </location>
</feature>
<keyword evidence="3 5" id="KW-0697">Rotamase</keyword>
<comment type="catalytic activity">
    <reaction evidence="1 5">
        <text>[protein]-peptidylproline (omega=180) = [protein]-peptidylproline (omega=0)</text>
        <dbReference type="Rhea" id="RHEA:16237"/>
        <dbReference type="Rhea" id="RHEA-COMP:10747"/>
        <dbReference type="Rhea" id="RHEA-COMP:10748"/>
        <dbReference type="ChEBI" id="CHEBI:83833"/>
        <dbReference type="ChEBI" id="CHEBI:83834"/>
        <dbReference type="EC" id="5.2.1.8"/>
    </reaction>
</comment>
<dbReference type="PROSITE" id="PS51257">
    <property type="entry name" value="PROKAR_LIPOPROTEIN"/>
    <property type="match status" value="1"/>
</dbReference>
<feature type="compositionally biased region" description="Low complexity" evidence="6">
    <location>
        <begin position="33"/>
        <end position="46"/>
    </location>
</feature>
<organism evidence="9">
    <name type="scientific">Candidatus Enterococcus mansonii</name>
    <dbReference type="NCBI Taxonomy" id="1834181"/>
    <lineage>
        <taxon>Bacteria</taxon>
        <taxon>Bacillati</taxon>
        <taxon>Bacillota</taxon>
        <taxon>Bacilli</taxon>
        <taxon>Lactobacillales</taxon>
        <taxon>Enterococcaceae</taxon>
        <taxon>Enterococcus</taxon>
    </lineage>
</organism>
<dbReference type="Pfam" id="PF00160">
    <property type="entry name" value="Pro_isomerase"/>
    <property type="match status" value="1"/>
</dbReference>
<keyword evidence="10" id="KW-1185">Reference proteome</keyword>
<dbReference type="InterPro" id="IPR029000">
    <property type="entry name" value="Cyclophilin-like_dom_sf"/>
</dbReference>
<evidence type="ECO:0000256" key="6">
    <source>
        <dbReference type="SAM" id="MobiDB-lite"/>
    </source>
</evidence>
<dbReference type="GO" id="GO:0006457">
    <property type="term" value="P:protein folding"/>
    <property type="evidence" value="ECO:0007669"/>
    <property type="project" value="InterPro"/>
</dbReference>
<dbReference type="EMBL" id="NGLE02000001">
    <property type="protein sequence ID" value="MEI5992599.1"/>
    <property type="molecule type" value="Genomic_DNA"/>
</dbReference>
<dbReference type="SUPFAM" id="SSF50891">
    <property type="entry name" value="Cyclophilin-like"/>
    <property type="match status" value="1"/>
</dbReference>
<evidence type="ECO:0000256" key="1">
    <source>
        <dbReference type="ARBA" id="ARBA00000971"/>
    </source>
</evidence>
<reference evidence="8 10" key="2">
    <citation type="submission" date="2018-07" db="EMBL/GenBank/DDBJ databases">
        <title>The Genome Sequence of Enterococcus sp. DIV0659b.</title>
        <authorList>
            <consortium name="The Broad Institute Genomics Platform"/>
            <consortium name="The Broad Institute Genomic Center for Infectious Diseases"/>
            <person name="Earl A."/>
            <person name="Manson A."/>
            <person name="Schwartman J."/>
            <person name="Gilmore M."/>
            <person name="Abouelleil A."/>
            <person name="Cao P."/>
            <person name="Chapman S."/>
            <person name="Cusick C."/>
            <person name="Shea T."/>
            <person name="Young S."/>
            <person name="Neafsey D."/>
            <person name="Nusbaum C."/>
            <person name="Birren B."/>
        </authorList>
    </citation>
    <scope>NUCLEOTIDE SEQUENCE [LARGE SCALE GENOMIC DNA]</scope>
    <source>
        <strain evidence="8 10">4G2_DIV0659</strain>
    </source>
</reference>
<feature type="chain" id="PRO_5039748800" description="Peptidyl-prolyl cis-trans isomerase" evidence="5">
    <location>
        <begin position="21"/>
        <end position="252"/>
    </location>
</feature>
<feature type="domain" description="PPIase cyclophilin-type" evidence="7">
    <location>
        <begin position="66"/>
        <end position="246"/>
    </location>
</feature>
<dbReference type="PROSITE" id="PS50072">
    <property type="entry name" value="CSA_PPIASE_2"/>
    <property type="match status" value="1"/>
</dbReference>
<evidence type="ECO:0000259" key="7">
    <source>
        <dbReference type="PROSITE" id="PS50072"/>
    </source>
</evidence>
<comment type="caution">
    <text evidence="9">The sequence shown here is derived from an EMBL/GenBank/DDBJ whole genome shotgun (WGS) entry which is preliminary data.</text>
</comment>